<comment type="caution">
    <text evidence="2">The sequence shown here is derived from an EMBL/GenBank/DDBJ whole genome shotgun (WGS) entry which is preliminary data.</text>
</comment>
<organism evidence="2 3">
    <name type="scientific">Durusdinium trenchii</name>
    <dbReference type="NCBI Taxonomy" id="1381693"/>
    <lineage>
        <taxon>Eukaryota</taxon>
        <taxon>Sar</taxon>
        <taxon>Alveolata</taxon>
        <taxon>Dinophyceae</taxon>
        <taxon>Suessiales</taxon>
        <taxon>Symbiodiniaceae</taxon>
        <taxon>Durusdinium</taxon>
    </lineage>
</organism>
<feature type="region of interest" description="Disordered" evidence="1">
    <location>
        <begin position="176"/>
        <end position="197"/>
    </location>
</feature>
<dbReference type="InterPro" id="IPR021861">
    <property type="entry name" value="THO_THOC1"/>
</dbReference>
<protein>
    <submittedName>
        <fullName evidence="2">THO complex subunit 1 (Tho1) (Nuclear matrix protein p84)</fullName>
    </submittedName>
</protein>
<sequence length="432" mass="48275">MDVRAMELWAHAPAIVEKLSAAIKQPSGPSAAREDLFSVLGIDGGPQTVEENKAGIDDFEYALQAALLQRLEQPESDDKEDVPRIIELAAECVCALYERASAPDVSASETDRCKSWWMMFVQMSEETTKLVSLVQLERLVEVFERSLVKLRKASMTLAQQRLKEFDAKYEAEAKAKAAEAPDTNKTEARLQKEAKDREAKRLDERKKLISQLGVSPNGHVFLTLTSLLKQLSSRLAGSFNSRLRTRISLLLERLLALDHKAIANNQKVRTQDFFTADDLDGESQAPLPYSLESAPTLQASQTEAAAGEAGPVAGTEEKASSLGHDQAIDFETYKSFWSLQEWLQVVEKLFEKPESWKQFHATLTGLLTQFSKYPASAAQREPAQSPESWPPRQVPRARAFRVQMDDPNFRMQFLTQALTQVEDADSQGVSEE</sequence>
<reference evidence="2 3" key="1">
    <citation type="submission" date="2024-02" db="EMBL/GenBank/DDBJ databases">
        <authorList>
            <person name="Chen Y."/>
            <person name="Shah S."/>
            <person name="Dougan E. K."/>
            <person name="Thang M."/>
            <person name="Chan C."/>
        </authorList>
    </citation>
    <scope>NUCLEOTIDE SEQUENCE [LARGE SCALE GENOMIC DNA]</scope>
</reference>
<feature type="compositionally biased region" description="Low complexity" evidence="1">
    <location>
        <begin position="303"/>
        <end position="314"/>
    </location>
</feature>
<dbReference type="PANTHER" id="PTHR13265">
    <property type="entry name" value="THO COMPLEX SUBUNIT 1"/>
    <property type="match status" value="1"/>
</dbReference>
<feature type="region of interest" description="Disordered" evidence="1">
    <location>
        <begin position="300"/>
        <end position="320"/>
    </location>
</feature>
<evidence type="ECO:0000313" key="3">
    <source>
        <dbReference type="Proteomes" id="UP001642464"/>
    </source>
</evidence>
<gene>
    <name evidence="2" type="ORF">SCF082_LOCUS12892</name>
</gene>
<feature type="region of interest" description="Disordered" evidence="1">
    <location>
        <begin position="375"/>
        <end position="394"/>
    </location>
</feature>
<dbReference type="PANTHER" id="PTHR13265:SF0">
    <property type="entry name" value="HPR1"/>
    <property type="match status" value="1"/>
</dbReference>
<accession>A0ABP0JNA3</accession>
<evidence type="ECO:0000256" key="1">
    <source>
        <dbReference type="SAM" id="MobiDB-lite"/>
    </source>
</evidence>
<dbReference type="Proteomes" id="UP001642464">
    <property type="component" value="Unassembled WGS sequence"/>
</dbReference>
<name>A0ABP0JNA3_9DINO</name>
<dbReference type="Pfam" id="PF11957">
    <property type="entry name" value="efThoc1"/>
    <property type="match status" value="1"/>
</dbReference>
<evidence type="ECO:0000313" key="2">
    <source>
        <dbReference type="EMBL" id="CAK9015726.1"/>
    </source>
</evidence>
<dbReference type="EMBL" id="CAXAMM010007891">
    <property type="protein sequence ID" value="CAK9015726.1"/>
    <property type="molecule type" value="Genomic_DNA"/>
</dbReference>
<keyword evidence="3" id="KW-1185">Reference proteome</keyword>
<proteinExistence type="predicted"/>